<dbReference type="Pfam" id="PF00538">
    <property type="entry name" value="Linker_histone"/>
    <property type="match status" value="1"/>
</dbReference>
<protein>
    <recommendedName>
        <fullName evidence="5">H15 domain-containing protein</fullName>
    </recommendedName>
</protein>
<dbReference type="InterPro" id="IPR036390">
    <property type="entry name" value="WH_DNA-bd_sf"/>
</dbReference>
<feature type="compositionally biased region" description="Basic residues" evidence="4">
    <location>
        <begin position="439"/>
        <end position="463"/>
    </location>
</feature>
<dbReference type="Gene3D" id="1.10.10.10">
    <property type="entry name" value="Winged helix-like DNA-binding domain superfamily/Winged helix DNA-binding domain"/>
    <property type="match status" value="1"/>
</dbReference>
<evidence type="ECO:0000256" key="4">
    <source>
        <dbReference type="SAM" id="MobiDB-lite"/>
    </source>
</evidence>
<comment type="caution">
    <text evidence="6">The sequence shown here is derived from an EMBL/GenBank/DDBJ whole genome shotgun (WGS) entry which is preliminary data.</text>
</comment>
<evidence type="ECO:0000259" key="5">
    <source>
        <dbReference type="PROSITE" id="PS51504"/>
    </source>
</evidence>
<dbReference type="InterPro" id="IPR005818">
    <property type="entry name" value="Histone_H1/H5_H15"/>
</dbReference>
<evidence type="ECO:0000256" key="2">
    <source>
        <dbReference type="ARBA" id="ARBA00023125"/>
    </source>
</evidence>
<evidence type="ECO:0000256" key="1">
    <source>
        <dbReference type="ARBA" id="ARBA00004123"/>
    </source>
</evidence>
<dbReference type="SUPFAM" id="SSF46785">
    <property type="entry name" value="Winged helix' DNA-binding domain"/>
    <property type="match status" value="1"/>
</dbReference>
<dbReference type="SMART" id="SM00526">
    <property type="entry name" value="H15"/>
    <property type="match status" value="1"/>
</dbReference>
<feature type="region of interest" description="Disordered" evidence="4">
    <location>
        <begin position="668"/>
        <end position="777"/>
    </location>
</feature>
<keyword evidence="2" id="KW-0238">DNA-binding</keyword>
<comment type="subcellular location">
    <subcellularLocation>
        <location evidence="1">Nucleus</location>
    </subcellularLocation>
</comment>
<dbReference type="EMBL" id="JBBPBN010000258">
    <property type="protein sequence ID" value="KAK8491593.1"/>
    <property type="molecule type" value="Genomic_DNA"/>
</dbReference>
<dbReference type="PANTHER" id="PTHR11467">
    <property type="entry name" value="HISTONE H1"/>
    <property type="match status" value="1"/>
</dbReference>
<dbReference type="Proteomes" id="UP001396334">
    <property type="component" value="Unassembled WGS sequence"/>
</dbReference>
<feature type="compositionally biased region" description="Basic and acidic residues" evidence="4">
    <location>
        <begin position="279"/>
        <end position="291"/>
    </location>
</feature>
<accession>A0ABR2AEJ8</accession>
<feature type="region of interest" description="Disordered" evidence="4">
    <location>
        <begin position="810"/>
        <end position="829"/>
    </location>
</feature>
<reference evidence="6 7" key="1">
    <citation type="journal article" date="2024" name="G3 (Bethesda)">
        <title>Genome assembly of Hibiscus sabdariffa L. provides insights into metabolisms of medicinal natural products.</title>
        <authorList>
            <person name="Kim T."/>
        </authorList>
    </citation>
    <scope>NUCLEOTIDE SEQUENCE [LARGE SCALE GENOMIC DNA]</scope>
    <source>
        <strain evidence="6">TK-2024</strain>
        <tissue evidence="6">Old leaves</tissue>
    </source>
</reference>
<feature type="compositionally biased region" description="Basic and acidic residues" evidence="4">
    <location>
        <begin position="500"/>
        <end position="525"/>
    </location>
</feature>
<evidence type="ECO:0000313" key="6">
    <source>
        <dbReference type="EMBL" id="KAK8491593.1"/>
    </source>
</evidence>
<feature type="compositionally biased region" description="Basic residues" evidence="4">
    <location>
        <begin position="710"/>
        <end position="721"/>
    </location>
</feature>
<feature type="compositionally biased region" description="Basic residues" evidence="4">
    <location>
        <begin position="844"/>
        <end position="853"/>
    </location>
</feature>
<sequence length="943" mass="106476">MHSSSSSSSLRMNLKDAIIAELSASKNPPMAIDPELIDLRLQQLLPTFQTPIHPPYSSMIRQAILKLNEDCGSTEEAISIHLEKEYQGLPWAHASFLSHHLRKLCSSGELVCVGDERYMINVDDGDIVNVEKGDRALVREKGSEVEAVDGWSGENGDRVPEFEDRCEVERQSAEASARNTACVQRMEAGRESVKEVQEEDLNFSGQIEVNHQLNNEKDMVQVDDGDFGNDEMNHGLNVSNSNGKEDQTLVLVKGRELEAIDGWSGVNDDQAAESENQFEVERTEGLEEQKDVGKEPLQEVQEESQNFSGQIEVSHHLEKHVEIDCANNEHYMVQVDGDDLEKEDEETSHQLSISDRDEKEDPPLVQVKGKEVEAIDGSNGVNSDQAAESENQCEAEKLNVEVSGQNKTCEQIMEAFEEQNEVAEEVYAAKGKLTKVVQKRRGQKRKRQKTKRQIKKKGFHHRLSISDRAEKEDQALVQAAESENPREVERQCVEVSDQNKACEQRTEEFEEQNEGRRESLKEVQGERLNFSRPVEVAEEVDVAKGKLTKVARNRRGQKRKRQAKTKQQRKVLKNDDTPRPTMEVEKCVVERQQQMISKLDHPQDQKIDNRDKMRVLPYDSDVKNLKTSLPKRSGRLLEKQKKAALNHEEQQTRKLHDRKRGLFIVCALPASPSPSPSKTNIDPKACKRPTEPRSTSLELSDSGEEILLRQLKRSTPRKPRSLRGNTSKSSTHSAPKQDGMSKNLEFEKQEQQFREPKKLPEYESKSKQAKFGGDKAAAVSPSIKVKDSMDQGHQMSLSIVCALPATQSRTNINPKAHMPLTDSKSASLESRESGEILLRKLKHSTPRKSKGVRRNSSTRFTQSEPKPDGMSEGLELEMQEQQEYEFMTKQANFGSEEAAVSPSIKAKSPVDQGHQMERIKVYTRRSKSQLKEPGNCNILASNS</sequence>
<feature type="domain" description="H15" evidence="5">
    <location>
        <begin position="52"/>
        <end position="122"/>
    </location>
</feature>
<keyword evidence="3" id="KW-0539">Nucleus</keyword>
<feature type="region of interest" description="Disordered" evidence="4">
    <location>
        <begin position="552"/>
        <end position="578"/>
    </location>
</feature>
<name>A0ABR2AEJ8_9ROSI</name>
<feature type="compositionally biased region" description="Polar residues" evidence="4">
    <location>
        <begin position="854"/>
        <end position="864"/>
    </location>
</feature>
<feature type="compositionally biased region" description="Polar residues" evidence="4">
    <location>
        <begin position="723"/>
        <end position="734"/>
    </location>
</feature>
<feature type="compositionally biased region" description="Basic and acidic residues" evidence="4">
    <location>
        <begin position="483"/>
        <end position="492"/>
    </location>
</feature>
<feature type="compositionally biased region" description="Basic and acidic residues" evidence="4">
    <location>
        <begin position="744"/>
        <end position="766"/>
    </location>
</feature>
<dbReference type="PANTHER" id="PTHR11467:SF109">
    <property type="entry name" value="H15 DOMAIN-CONTAINING PROTEIN"/>
    <property type="match status" value="1"/>
</dbReference>
<feature type="region of interest" description="Disordered" evidence="4">
    <location>
        <begin position="844"/>
        <end position="872"/>
    </location>
</feature>
<dbReference type="InterPro" id="IPR036388">
    <property type="entry name" value="WH-like_DNA-bd_sf"/>
</dbReference>
<evidence type="ECO:0000313" key="7">
    <source>
        <dbReference type="Proteomes" id="UP001396334"/>
    </source>
</evidence>
<feature type="compositionally biased region" description="Basic residues" evidence="4">
    <location>
        <begin position="552"/>
        <end position="571"/>
    </location>
</feature>
<feature type="region of interest" description="Disordered" evidence="4">
    <location>
        <begin position="267"/>
        <end position="291"/>
    </location>
</feature>
<gene>
    <name evidence="6" type="ORF">V6N11_063084</name>
</gene>
<evidence type="ECO:0000256" key="3">
    <source>
        <dbReference type="ARBA" id="ARBA00023242"/>
    </source>
</evidence>
<keyword evidence="7" id="KW-1185">Reference proteome</keyword>
<feature type="region of interest" description="Disordered" evidence="4">
    <location>
        <begin position="339"/>
        <end position="363"/>
    </location>
</feature>
<organism evidence="6 7">
    <name type="scientific">Hibiscus sabdariffa</name>
    <name type="common">roselle</name>
    <dbReference type="NCBI Taxonomy" id="183260"/>
    <lineage>
        <taxon>Eukaryota</taxon>
        <taxon>Viridiplantae</taxon>
        <taxon>Streptophyta</taxon>
        <taxon>Embryophyta</taxon>
        <taxon>Tracheophyta</taxon>
        <taxon>Spermatophyta</taxon>
        <taxon>Magnoliopsida</taxon>
        <taxon>eudicotyledons</taxon>
        <taxon>Gunneridae</taxon>
        <taxon>Pentapetalae</taxon>
        <taxon>rosids</taxon>
        <taxon>malvids</taxon>
        <taxon>Malvales</taxon>
        <taxon>Malvaceae</taxon>
        <taxon>Malvoideae</taxon>
        <taxon>Hibiscus</taxon>
    </lineage>
</organism>
<feature type="compositionally biased region" description="Basic and acidic residues" evidence="4">
    <location>
        <begin position="354"/>
        <end position="363"/>
    </location>
</feature>
<proteinExistence type="predicted"/>
<dbReference type="PROSITE" id="PS51504">
    <property type="entry name" value="H15"/>
    <property type="match status" value="1"/>
</dbReference>
<feature type="region of interest" description="Disordered" evidence="4">
    <location>
        <begin position="895"/>
        <end position="917"/>
    </location>
</feature>
<feature type="region of interest" description="Disordered" evidence="4">
    <location>
        <begin position="439"/>
        <end position="525"/>
    </location>
</feature>
<feature type="compositionally biased region" description="Basic and acidic residues" evidence="4">
    <location>
        <begin position="464"/>
        <end position="474"/>
    </location>
</feature>